<accession>A0A183GWM0</accession>
<dbReference type="WBParaSite" id="HPBE_0002709001-mRNA-1">
    <property type="protein sequence ID" value="HPBE_0002709001-mRNA-1"/>
    <property type="gene ID" value="HPBE_0002709001"/>
</dbReference>
<dbReference type="AlphaFoldDB" id="A0A183GWM0"/>
<keyword evidence="2" id="KW-1185">Reference proteome</keyword>
<gene>
    <name evidence="1" type="ORF">HPBE_LOCUS27088</name>
</gene>
<name>A0A183GWM0_HELPZ</name>
<evidence type="ECO:0000313" key="1">
    <source>
        <dbReference type="EMBL" id="VDP60898.1"/>
    </source>
</evidence>
<evidence type="ECO:0000313" key="3">
    <source>
        <dbReference type="WBParaSite" id="HPBE_0002709001-mRNA-1"/>
    </source>
</evidence>
<proteinExistence type="predicted"/>
<organism evidence="2 3">
    <name type="scientific">Heligmosomoides polygyrus</name>
    <name type="common">Parasitic roundworm</name>
    <dbReference type="NCBI Taxonomy" id="6339"/>
    <lineage>
        <taxon>Eukaryota</taxon>
        <taxon>Metazoa</taxon>
        <taxon>Ecdysozoa</taxon>
        <taxon>Nematoda</taxon>
        <taxon>Chromadorea</taxon>
        <taxon>Rhabditida</taxon>
        <taxon>Rhabditina</taxon>
        <taxon>Rhabditomorpha</taxon>
        <taxon>Strongyloidea</taxon>
        <taxon>Heligmosomidae</taxon>
        <taxon>Heligmosomoides</taxon>
    </lineage>
</organism>
<accession>A0A3P8FMJ1</accession>
<evidence type="ECO:0000313" key="2">
    <source>
        <dbReference type="Proteomes" id="UP000050761"/>
    </source>
</evidence>
<reference evidence="1 2" key="1">
    <citation type="submission" date="2018-11" db="EMBL/GenBank/DDBJ databases">
        <authorList>
            <consortium name="Pathogen Informatics"/>
        </authorList>
    </citation>
    <scope>NUCLEOTIDE SEQUENCE [LARGE SCALE GENOMIC DNA]</scope>
</reference>
<protein>
    <submittedName>
        <fullName evidence="3">NodB homology domain-containing protein</fullName>
    </submittedName>
</protein>
<sequence length="122" mass="14077">MFYVTSTQAENEFIDLHERAGHRIEHLGTHKEKRFRESTGCDCPKVSRPRSSFAALTHELKIGRSTVPYAVYESCRSIVEGYWSEAFPIPIVATWHTWHRSVDVFRSLWKYSRGVGSTMGNI</sequence>
<reference evidence="3" key="2">
    <citation type="submission" date="2019-09" db="UniProtKB">
        <authorList>
            <consortium name="WormBaseParasite"/>
        </authorList>
    </citation>
    <scope>IDENTIFICATION</scope>
</reference>
<dbReference type="EMBL" id="UZAH01041959">
    <property type="protein sequence ID" value="VDP60898.1"/>
    <property type="molecule type" value="Genomic_DNA"/>
</dbReference>
<dbReference type="Proteomes" id="UP000050761">
    <property type="component" value="Unassembled WGS sequence"/>
</dbReference>